<accession>A0A8T1TS59</accession>
<gene>
    <name evidence="1" type="ORF">JG687_00016435</name>
</gene>
<dbReference type="EMBL" id="JAENGZ010001653">
    <property type="protein sequence ID" value="KAG6946925.1"/>
    <property type="molecule type" value="Genomic_DNA"/>
</dbReference>
<sequence>MQQDNATPHASAYSETVKTACRSDGWNISFVNQPSRSLDFNVLDLGVFFSIRALQY</sequence>
<name>A0A8T1TS59_9STRA</name>
<evidence type="ECO:0000313" key="1">
    <source>
        <dbReference type="EMBL" id="KAG6946925.1"/>
    </source>
</evidence>
<evidence type="ECO:0000313" key="2">
    <source>
        <dbReference type="Proteomes" id="UP000688947"/>
    </source>
</evidence>
<comment type="caution">
    <text evidence="1">The sequence shown here is derived from an EMBL/GenBank/DDBJ whole genome shotgun (WGS) entry which is preliminary data.</text>
</comment>
<organism evidence="1 2">
    <name type="scientific">Phytophthora cactorum</name>
    <dbReference type="NCBI Taxonomy" id="29920"/>
    <lineage>
        <taxon>Eukaryota</taxon>
        <taxon>Sar</taxon>
        <taxon>Stramenopiles</taxon>
        <taxon>Oomycota</taxon>
        <taxon>Peronosporomycetes</taxon>
        <taxon>Peronosporales</taxon>
        <taxon>Peronosporaceae</taxon>
        <taxon>Phytophthora</taxon>
    </lineage>
</organism>
<reference evidence="1" key="1">
    <citation type="submission" date="2021-01" db="EMBL/GenBank/DDBJ databases">
        <title>Phytophthora aleatoria, a newly-described species from Pinus radiata is distinct from Phytophthora cactorum isolates based on comparative genomics.</title>
        <authorList>
            <person name="Mcdougal R."/>
            <person name="Panda P."/>
            <person name="Williams N."/>
            <person name="Studholme D.J."/>
        </authorList>
    </citation>
    <scope>NUCLEOTIDE SEQUENCE</scope>
    <source>
        <strain evidence="1">NZFS 3830</strain>
    </source>
</reference>
<dbReference type="Proteomes" id="UP000688947">
    <property type="component" value="Unassembled WGS sequence"/>
</dbReference>
<protein>
    <submittedName>
        <fullName evidence="1">Uncharacterized protein</fullName>
    </submittedName>
</protein>
<proteinExistence type="predicted"/>
<dbReference type="OrthoDB" id="125932at2759"/>
<dbReference type="AlphaFoldDB" id="A0A8T1TS59"/>